<feature type="compositionally biased region" description="Basic and acidic residues" evidence="4">
    <location>
        <begin position="1"/>
        <end position="12"/>
    </location>
</feature>
<reference evidence="7" key="1">
    <citation type="submission" date="2016-11" db="EMBL/GenBank/DDBJ databases">
        <authorList>
            <person name="Shukria A."/>
            <person name="Stevens D.C."/>
        </authorList>
    </citation>
    <scope>NUCLEOTIDE SEQUENCE [LARGE SCALE GENOMIC DNA]</scope>
    <source>
        <strain evidence="7">Cbfe23</strain>
    </source>
</reference>
<dbReference type="SUPFAM" id="SSF51215">
    <property type="entry name" value="Regulatory protein AraC"/>
    <property type="match status" value="1"/>
</dbReference>
<sequence>MSERVRAEDRQGHGRPLFVIERGPTEGSSSHSGSAVTHDYAVLAFHIGGSTTMEQRGQWTLEEGDVLLIPAGAPHRQLTTRQSRAWGVGFCPVCFLADETSEELLAPFEHVRAGAAAVVKIPEGRRPFLESLLRELRHEVEREGGGSFAIERSLLTLILAEVARAASWGQRAGASDSLVTEALRYIERHCLEPLSLRDVAAAVHRSPAHLTTAVREATGRSVQEWIIAGRLSEARRRLLHTDEIVAVIAERVGYADPTHFIRLFRRAHGMTPAAWRAHYRHGSPAAPG</sequence>
<dbReference type="PRINTS" id="PR00032">
    <property type="entry name" value="HTHARAC"/>
</dbReference>
<dbReference type="Gene3D" id="2.60.120.280">
    <property type="entry name" value="Regulatory protein AraC"/>
    <property type="match status" value="1"/>
</dbReference>
<evidence type="ECO:0000313" key="7">
    <source>
        <dbReference type="Proteomes" id="UP000182229"/>
    </source>
</evidence>
<feature type="domain" description="HTH araC/xylS-type" evidence="5">
    <location>
        <begin position="180"/>
        <end position="278"/>
    </location>
</feature>
<dbReference type="Pfam" id="PF12833">
    <property type="entry name" value="HTH_18"/>
    <property type="match status" value="1"/>
</dbReference>
<dbReference type="GO" id="GO:0003700">
    <property type="term" value="F:DNA-binding transcription factor activity"/>
    <property type="evidence" value="ECO:0007669"/>
    <property type="project" value="InterPro"/>
</dbReference>
<feature type="region of interest" description="Disordered" evidence="4">
    <location>
        <begin position="1"/>
        <end position="34"/>
    </location>
</feature>
<dbReference type="PANTHER" id="PTHR43280:SF2">
    <property type="entry name" value="HTH-TYPE TRANSCRIPTIONAL REGULATOR EXSA"/>
    <property type="match status" value="1"/>
</dbReference>
<dbReference type="SUPFAM" id="SSF46689">
    <property type="entry name" value="Homeodomain-like"/>
    <property type="match status" value="2"/>
</dbReference>
<dbReference type="EMBL" id="MPIN01000005">
    <property type="protein sequence ID" value="OJH38610.1"/>
    <property type="molecule type" value="Genomic_DNA"/>
</dbReference>
<evidence type="ECO:0000256" key="3">
    <source>
        <dbReference type="ARBA" id="ARBA00023163"/>
    </source>
</evidence>
<dbReference type="STRING" id="83449.BON30_20430"/>
<dbReference type="InterPro" id="IPR009057">
    <property type="entry name" value="Homeodomain-like_sf"/>
</dbReference>
<dbReference type="GO" id="GO:0043565">
    <property type="term" value="F:sequence-specific DNA binding"/>
    <property type="evidence" value="ECO:0007669"/>
    <property type="project" value="InterPro"/>
</dbReference>
<keyword evidence="1" id="KW-0805">Transcription regulation</keyword>
<evidence type="ECO:0000259" key="5">
    <source>
        <dbReference type="PROSITE" id="PS01124"/>
    </source>
</evidence>
<dbReference type="PROSITE" id="PS00041">
    <property type="entry name" value="HTH_ARAC_FAMILY_1"/>
    <property type="match status" value="1"/>
</dbReference>
<evidence type="ECO:0000256" key="1">
    <source>
        <dbReference type="ARBA" id="ARBA00023015"/>
    </source>
</evidence>
<gene>
    <name evidence="6" type="ORF">BON30_20430</name>
</gene>
<dbReference type="Proteomes" id="UP000182229">
    <property type="component" value="Unassembled WGS sequence"/>
</dbReference>
<dbReference type="AlphaFoldDB" id="A0A1L9B8M3"/>
<dbReference type="InterPro" id="IPR018060">
    <property type="entry name" value="HTH_AraC"/>
</dbReference>
<dbReference type="InterPro" id="IPR018062">
    <property type="entry name" value="HTH_AraC-typ_CS"/>
</dbReference>
<dbReference type="PANTHER" id="PTHR43280">
    <property type="entry name" value="ARAC-FAMILY TRANSCRIPTIONAL REGULATOR"/>
    <property type="match status" value="1"/>
</dbReference>
<accession>A0A1L9B8M3</accession>
<keyword evidence="2" id="KW-0238">DNA-binding</keyword>
<organism evidence="6 7">
    <name type="scientific">Cystobacter ferrugineus</name>
    <dbReference type="NCBI Taxonomy" id="83449"/>
    <lineage>
        <taxon>Bacteria</taxon>
        <taxon>Pseudomonadati</taxon>
        <taxon>Myxococcota</taxon>
        <taxon>Myxococcia</taxon>
        <taxon>Myxococcales</taxon>
        <taxon>Cystobacterineae</taxon>
        <taxon>Archangiaceae</taxon>
        <taxon>Cystobacter</taxon>
    </lineage>
</organism>
<keyword evidence="7" id="KW-1185">Reference proteome</keyword>
<evidence type="ECO:0000256" key="2">
    <source>
        <dbReference type="ARBA" id="ARBA00023125"/>
    </source>
</evidence>
<name>A0A1L9B8M3_9BACT</name>
<dbReference type="InterPro" id="IPR020449">
    <property type="entry name" value="Tscrpt_reg_AraC-type_HTH"/>
</dbReference>
<dbReference type="RefSeq" id="WP_071900059.1">
    <property type="nucleotide sequence ID" value="NZ_MPIN01000005.1"/>
</dbReference>
<evidence type="ECO:0000313" key="6">
    <source>
        <dbReference type="EMBL" id="OJH38610.1"/>
    </source>
</evidence>
<dbReference type="PROSITE" id="PS01124">
    <property type="entry name" value="HTH_ARAC_FAMILY_2"/>
    <property type="match status" value="1"/>
</dbReference>
<protein>
    <submittedName>
        <fullName evidence="6">AraC family transcriptional regulator</fullName>
    </submittedName>
</protein>
<dbReference type="InterPro" id="IPR037923">
    <property type="entry name" value="HTH-like"/>
</dbReference>
<dbReference type="OrthoDB" id="9816011at2"/>
<evidence type="ECO:0000256" key="4">
    <source>
        <dbReference type="SAM" id="MobiDB-lite"/>
    </source>
</evidence>
<keyword evidence="3" id="KW-0804">Transcription</keyword>
<reference evidence="6 7" key="2">
    <citation type="submission" date="2016-12" db="EMBL/GenBank/DDBJ databases">
        <title>Draft Genome Sequence of Cystobacter ferrugineus Strain Cbfe23.</title>
        <authorList>
            <person name="Akbar S."/>
            <person name="Dowd S.E."/>
            <person name="Stevens D.C."/>
        </authorList>
    </citation>
    <scope>NUCLEOTIDE SEQUENCE [LARGE SCALE GENOMIC DNA]</scope>
    <source>
        <strain evidence="6 7">Cbfe23</strain>
    </source>
</reference>
<proteinExistence type="predicted"/>
<comment type="caution">
    <text evidence="6">The sequence shown here is derived from an EMBL/GenBank/DDBJ whole genome shotgun (WGS) entry which is preliminary data.</text>
</comment>
<dbReference type="SMART" id="SM00342">
    <property type="entry name" value="HTH_ARAC"/>
    <property type="match status" value="1"/>
</dbReference>
<dbReference type="Gene3D" id="1.10.10.60">
    <property type="entry name" value="Homeodomain-like"/>
    <property type="match status" value="1"/>
</dbReference>